<dbReference type="PROSITE" id="PS50811">
    <property type="entry name" value="WRKY"/>
    <property type="match status" value="1"/>
</dbReference>
<evidence type="ECO:0000256" key="5">
    <source>
        <dbReference type="ARBA" id="ARBA00023242"/>
    </source>
</evidence>
<dbReference type="SMART" id="SM00774">
    <property type="entry name" value="WRKY"/>
    <property type="match status" value="1"/>
</dbReference>
<dbReference type="PANTHER" id="PTHR31429">
    <property type="entry name" value="WRKY TRANSCRIPTION FACTOR 36-RELATED"/>
    <property type="match status" value="1"/>
</dbReference>
<comment type="caution">
    <text evidence="7">The sequence shown here is derived from an EMBL/GenBank/DDBJ whole genome shotgun (WGS) entry which is preliminary data.</text>
</comment>
<dbReference type="Pfam" id="PF03106">
    <property type="entry name" value="WRKY"/>
    <property type="match status" value="1"/>
</dbReference>
<sequence>MDEQRCDLKYLHSDQSFLGLSTSSDHRLVEPPIKEETLFKEIKEVDFFSNNRLPDQPAPGHAELTTLQLQVELQREYEENQKLRTMLDQITKSYNGLQAQLRMIRLQEQLQICAEDSINLDPKLSFLHDDQYPKSSSHHDHDQEQVLAATDHDQVPSRRARVSVRARSEAPMIRDGCQWRKYGQKMAKGNPCPRAYYRCTMFAGCPVRKQVQRMAEDKTILITTYEGNHNHPLPAAAISMANTTSAAAAMLISGSTTSKEAHHHLTHPTGLFSSLQPLYGSSMATFSTSAPFPTITLDMTRTPNPNPNPMQFMDSSATFPNPLQGNSHPLIGHPMCLNFPQHNHAALTPAAMQLAEQPHGSMVETITAAITSDPKFTTALAAAISSRMNNVENINAGLHGNTNGISSLNSNGNGVAQHYLAPHSFLNPVPLSPPPNPACMMHGVYMQ</sequence>
<keyword evidence="5" id="KW-0539">Nucleus</keyword>
<keyword evidence="8" id="KW-1185">Reference proteome</keyword>
<dbReference type="GO" id="GO:0043565">
    <property type="term" value="F:sequence-specific DNA binding"/>
    <property type="evidence" value="ECO:0007669"/>
    <property type="project" value="InterPro"/>
</dbReference>
<keyword evidence="3" id="KW-0238">DNA-binding</keyword>
<evidence type="ECO:0000256" key="4">
    <source>
        <dbReference type="ARBA" id="ARBA00023163"/>
    </source>
</evidence>
<dbReference type="OMA" id="YHNFPYT"/>
<evidence type="ECO:0000259" key="6">
    <source>
        <dbReference type="PROSITE" id="PS50811"/>
    </source>
</evidence>
<dbReference type="GO" id="GO:0003700">
    <property type="term" value="F:DNA-binding transcription factor activity"/>
    <property type="evidence" value="ECO:0007669"/>
    <property type="project" value="InterPro"/>
</dbReference>
<dbReference type="Gene3D" id="2.20.25.80">
    <property type="entry name" value="WRKY domain"/>
    <property type="match status" value="1"/>
</dbReference>
<evidence type="ECO:0000256" key="1">
    <source>
        <dbReference type="ARBA" id="ARBA00004123"/>
    </source>
</evidence>
<dbReference type="EMBL" id="PDCK01000041">
    <property type="protein sequence ID" value="PRQ45030.1"/>
    <property type="molecule type" value="Genomic_DNA"/>
</dbReference>
<evidence type="ECO:0000313" key="7">
    <source>
        <dbReference type="EMBL" id="PRQ45030.1"/>
    </source>
</evidence>
<dbReference type="STRING" id="74649.A0A2P6RF20"/>
<dbReference type="PANTHER" id="PTHR31429:SF59">
    <property type="entry name" value="WRKY TRANSCRIPTION FACTOR 47-RELATED"/>
    <property type="match status" value="1"/>
</dbReference>
<dbReference type="InterPro" id="IPR036576">
    <property type="entry name" value="WRKY_dom_sf"/>
</dbReference>
<proteinExistence type="predicted"/>
<dbReference type="AlphaFoldDB" id="A0A2P6RF20"/>
<accession>A0A2P6RF20</accession>
<organism evidence="7 8">
    <name type="scientific">Rosa chinensis</name>
    <name type="common">China rose</name>
    <dbReference type="NCBI Taxonomy" id="74649"/>
    <lineage>
        <taxon>Eukaryota</taxon>
        <taxon>Viridiplantae</taxon>
        <taxon>Streptophyta</taxon>
        <taxon>Embryophyta</taxon>
        <taxon>Tracheophyta</taxon>
        <taxon>Spermatophyta</taxon>
        <taxon>Magnoliopsida</taxon>
        <taxon>eudicotyledons</taxon>
        <taxon>Gunneridae</taxon>
        <taxon>Pentapetalae</taxon>
        <taxon>rosids</taxon>
        <taxon>fabids</taxon>
        <taxon>Rosales</taxon>
        <taxon>Rosaceae</taxon>
        <taxon>Rosoideae</taxon>
        <taxon>Rosoideae incertae sedis</taxon>
        <taxon>Rosa</taxon>
    </lineage>
</organism>
<dbReference type="OrthoDB" id="2020995at2759"/>
<dbReference type="SUPFAM" id="SSF118290">
    <property type="entry name" value="WRKY DNA-binding domain"/>
    <property type="match status" value="1"/>
</dbReference>
<dbReference type="FunFam" id="2.20.25.80:FF:000002">
    <property type="entry name" value="probable WRKY transcription factor 31"/>
    <property type="match status" value="1"/>
</dbReference>
<protein>
    <submittedName>
        <fullName evidence="7">Putative transcription factor WRKY family</fullName>
    </submittedName>
</protein>
<evidence type="ECO:0000313" key="8">
    <source>
        <dbReference type="Proteomes" id="UP000238479"/>
    </source>
</evidence>
<reference evidence="7 8" key="1">
    <citation type="journal article" date="2018" name="Nat. Genet.">
        <title>The Rosa genome provides new insights in the design of modern roses.</title>
        <authorList>
            <person name="Bendahmane M."/>
        </authorList>
    </citation>
    <scope>NUCLEOTIDE SEQUENCE [LARGE SCALE GENOMIC DNA]</scope>
    <source>
        <strain evidence="8">cv. Old Blush</strain>
    </source>
</reference>
<evidence type="ECO:0000256" key="3">
    <source>
        <dbReference type="ARBA" id="ARBA00023125"/>
    </source>
</evidence>
<feature type="domain" description="WRKY" evidence="6">
    <location>
        <begin position="168"/>
        <end position="234"/>
    </location>
</feature>
<dbReference type="InterPro" id="IPR003657">
    <property type="entry name" value="WRKY_dom"/>
</dbReference>
<dbReference type="Gramene" id="PRQ45030">
    <property type="protein sequence ID" value="PRQ45030"/>
    <property type="gene ID" value="RchiOBHm_Chr3g0485711"/>
</dbReference>
<keyword evidence="2" id="KW-0805">Transcription regulation</keyword>
<gene>
    <name evidence="7" type="ORF">RchiOBHm_Chr3g0485711</name>
</gene>
<name>A0A2P6RF20_ROSCH</name>
<dbReference type="InterPro" id="IPR044810">
    <property type="entry name" value="WRKY_plant"/>
</dbReference>
<evidence type="ECO:0000256" key="2">
    <source>
        <dbReference type="ARBA" id="ARBA00023015"/>
    </source>
</evidence>
<dbReference type="Proteomes" id="UP000238479">
    <property type="component" value="Chromosome 3"/>
</dbReference>
<keyword evidence="4" id="KW-0804">Transcription</keyword>
<dbReference type="GO" id="GO:0005634">
    <property type="term" value="C:nucleus"/>
    <property type="evidence" value="ECO:0007669"/>
    <property type="project" value="UniProtKB-SubCell"/>
</dbReference>
<comment type="subcellular location">
    <subcellularLocation>
        <location evidence="1">Nucleus</location>
    </subcellularLocation>
</comment>